<dbReference type="Proteomes" id="UP000363590">
    <property type="component" value="Chromosome"/>
</dbReference>
<accession>A0A5P9XT68</accession>
<evidence type="ECO:0000313" key="1">
    <source>
        <dbReference type="EMBL" id="QFX96809.1"/>
    </source>
</evidence>
<organism evidence="1 2">
    <name type="scientific">Acidithiobacillus thiooxidans ATCC 19377</name>
    <dbReference type="NCBI Taxonomy" id="637390"/>
    <lineage>
        <taxon>Bacteria</taxon>
        <taxon>Pseudomonadati</taxon>
        <taxon>Pseudomonadota</taxon>
        <taxon>Acidithiobacillia</taxon>
        <taxon>Acidithiobacillales</taxon>
        <taxon>Acidithiobacillaceae</taxon>
        <taxon>Acidithiobacillus</taxon>
    </lineage>
</organism>
<dbReference type="AlphaFoldDB" id="A0A5P9XT68"/>
<proteinExistence type="predicted"/>
<sequence length="50" mass="5865">MDALHLRGRIASALPLRNKSVMRTQLRWPSYPDGYRIDELGPEKPMRQQD</sequence>
<protein>
    <submittedName>
        <fullName evidence="1">Uncharacterized protein</fullName>
    </submittedName>
</protein>
<reference evidence="1 2" key="1">
    <citation type="submission" date="2019-10" db="EMBL/GenBank/DDBJ databases">
        <authorList>
            <person name="Wang R."/>
        </authorList>
    </citation>
    <scope>NUCLEOTIDE SEQUENCE [LARGE SCALE GENOMIC DNA]</scope>
    <source>
        <strain evidence="1 2">ATCC 19377</strain>
    </source>
</reference>
<name>A0A5P9XT68_ACITH</name>
<gene>
    <name evidence="1" type="ORF">GCD22_02639</name>
</gene>
<evidence type="ECO:0000313" key="2">
    <source>
        <dbReference type="Proteomes" id="UP000363590"/>
    </source>
</evidence>
<dbReference type="EMBL" id="CP045571">
    <property type="protein sequence ID" value="QFX96809.1"/>
    <property type="molecule type" value="Genomic_DNA"/>
</dbReference>
<dbReference type="KEGG" id="atx:GCD22_02639"/>